<keyword evidence="5" id="KW-1133">Transmembrane helix</keyword>
<protein>
    <recommendedName>
        <fullName evidence="6">Gram-positive cocci surface proteins LPxTG domain-containing protein</fullName>
    </recommendedName>
</protein>
<dbReference type="InterPro" id="IPR013783">
    <property type="entry name" value="Ig-like_fold"/>
</dbReference>
<accession>A0A562IW90</accession>
<dbReference type="Proteomes" id="UP000321490">
    <property type="component" value="Unassembled WGS sequence"/>
</dbReference>
<organism evidence="7 8">
    <name type="scientific">Modestobacter roseus</name>
    <dbReference type="NCBI Taxonomy" id="1181884"/>
    <lineage>
        <taxon>Bacteria</taxon>
        <taxon>Bacillati</taxon>
        <taxon>Actinomycetota</taxon>
        <taxon>Actinomycetes</taxon>
        <taxon>Geodermatophilales</taxon>
        <taxon>Geodermatophilaceae</taxon>
        <taxon>Modestobacter</taxon>
    </lineage>
</organism>
<dbReference type="PROSITE" id="PS50847">
    <property type="entry name" value="GRAM_POS_ANCHORING"/>
    <property type="match status" value="1"/>
</dbReference>
<dbReference type="EMBL" id="VLKF01000001">
    <property type="protein sequence ID" value="TWH75289.1"/>
    <property type="molecule type" value="Genomic_DNA"/>
</dbReference>
<evidence type="ECO:0000259" key="6">
    <source>
        <dbReference type="PROSITE" id="PS50847"/>
    </source>
</evidence>
<evidence type="ECO:0000256" key="2">
    <source>
        <dbReference type="ARBA" id="ARBA00022525"/>
    </source>
</evidence>
<comment type="caution">
    <text evidence="7">The sequence shown here is derived from an EMBL/GenBank/DDBJ whole genome shotgun (WGS) entry which is preliminary data.</text>
</comment>
<gene>
    <name evidence="7" type="ORF">JD78_03844</name>
</gene>
<keyword evidence="1" id="KW-0134">Cell wall</keyword>
<evidence type="ECO:0000256" key="4">
    <source>
        <dbReference type="ARBA" id="ARBA00023088"/>
    </source>
</evidence>
<evidence type="ECO:0000256" key="1">
    <source>
        <dbReference type="ARBA" id="ARBA00022512"/>
    </source>
</evidence>
<dbReference type="SUPFAM" id="SSF49265">
    <property type="entry name" value="Fibronectin type III"/>
    <property type="match status" value="1"/>
</dbReference>
<name>A0A562IW90_9ACTN</name>
<dbReference type="RefSeq" id="WP_166521313.1">
    <property type="nucleotide sequence ID" value="NZ_VLKF01000001.1"/>
</dbReference>
<dbReference type="InterPro" id="IPR036116">
    <property type="entry name" value="FN3_sf"/>
</dbReference>
<evidence type="ECO:0000256" key="3">
    <source>
        <dbReference type="ARBA" id="ARBA00022729"/>
    </source>
</evidence>
<keyword evidence="5" id="KW-0472">Membrane</keyword>
<feature type="domain" description="Gram-positive cocci surface proteins LPxTG" evidence="6">
    <location>
        <begin position="336"/>
        <end position="369"/>
    </location>
</feature>
<keyword evidence="3" id="KW-0732">Signal</keyword>
<dbReference type="Gene3D" id="2.60.40.10">
    <property type="entry name" value="Immunoglobulins"/>
    <property type="match status" value="1"/>
</dbReference>
<feature type="transmembrane region" description="Helical" evidence="5">
    <location>
        <begin position="346"/>
        <end position="364"/>
    </location>
</feature>
<sequence>MNYGDGSVTYEFLDCAAPAAPRVHSAYGGDGVGTVEFWPAYLDPESPVSPVTGYEYSTDGTTWVPFSTRTVNAGGDDDDLRTGTVSGLTNDKAYTVAVRAQSASGPSAASAASAPFTPHHYIDGPATATMTAGPSSVTFTWTAPAEDAAKVTGYRAQAFPQEFEGDWEAPGAPVIAQCEAPAGATSCVAAASPGYSYAGYVSTEEGEYQGGDTDAGTTAVIAGPSIPTTLPTADGVLTTSDADGKVVAGEKVTVTGKDFLPGSTVELVVYSTPVKLGSVVVLADGTFTAEVTLPKELANGVHHLVATGVDVNGDVRTLVVEVTVSGGVATAAVAGLASTGVTPAPWLAGGALTLLAGGGLLVAARRRSA</sequence>
<evidence type="ECO:0000256" key="5">
    <source>
        <dbReference type="SAM" id="Phobius"/>
    </source>
</evidence>
<reference evidence="7 8" key="1">
    <citation type="submission" date="2019-07" db="EMBL/GenBank/DDBJ databases">
        <title>R&amp;d 2014.</title>
        <authorList>
            <person name="Klenk H.-P."/>
        </authorList>
    </citation>
    <scope>NUCLEOTIDE SEQUENCE [LARGE SCALE GENOMIC DNA]</scope>
    <source>
        <strain evidence="7 8">DSM 45764</strain>
    </source>
</reference>
<evidence type="ECO:0000313" key="8">
    <source>
        <dbReference type="Proteomes" id="UP000321490"/>
    </source>
</evidence>
<evidence type="ECO:0000313" key="7">
    <source>
        <dbReference type="EMBL" id="TWH75289.1"/>
    </source>
</evidence>
<dbReference type="AlphaFoldDB" id="A0A562IW90"/>
<keyword evidence="8" id="KW-1185">Reference proteome</keyword>
<dbReference type="InterPro" id="IPR019931">
    <property type="entry name" value="LPXTG_anchor"/>
</dbReference>
<keyword evidence="5" id="KW-0812">Transmembrane</keyword>
<keyword evidence="4" id="KW-0572">Peptidoglycan-anchor</keyword>
<proteinExistence type="predicted"/>
<keyword evidence="2" id="KW-0964">Secreted</keyword>
<dbReference type="GO" id="GO:0005975">
    <property type="term" value="P:carbohydrate metabolic process"/>
    <property type="evidence" value="ECO:0007669"/>
    <property type="project" value="UniProtKB-ARBA"/>
</dbReference>